<organism evidence="2 3">
    <name type="scientific">Apiospora marii</name>
    <dbReference type="NCBI Taxonomy" id="335849"/>
    <lineage>
        <taxon>Eukaryota</taxon>
        <taxon>Fungi</taxon>
        <taxon>Dikarya</taxon>
        <taxon>Ascomycota</taxon>
        <taxon>Pezizomycotina</taxon>
        <taxon>Sordariomycetes</taxon>
        <taxon>Xylariomycetidae</taxon>
        <taxon>Amphisphaeriales</taxon>
        <taxon>Apiosporaceae</taxon>
        <taxon>Apiospora</taxon>
    </lineage>
</organism>
<dbReference type="PANTHER" id="PTHR33112">
    <property type="entry name" value="DOMAIN PROTEIN, PUTATIVE-RELATED"/>
    <property type="match status" value="1"/>
</dbReference>
<sequence length="739" mass="85322">MTQTDSWLCSICLQVVQPRGISPAFHTATPDGQTLERFRKAAANNCFICSKLWNLSRQHRQAWNNLALEDWNPFHYAVDKEEYNAKLHQIRISVIFQDPTREQGEQATDLRFRLIPLVANEYENLFVFSEVQANTGSPITLDVAYSWFHECASHHDSRCKNLPTSTEGWLPSRLLDVGLHEDTHWKLLISATDIIEFPAPAYLTLSYRWGTNPQHALLLSSTIDQYRQGAKISELPQTFQDLVLVARRFGIRYVWVDCFCIIQNSREDWETEAPMMRHVYANAACNIAASASDNPNGGLFRSRDVRDIQPGVISTTLTSEQPERFYIFDKSYWDRQLLEGSLHNRGWVFQERFLGPRQLYFTRNQVMWECLEEHKCEGFPHGIPLHHSPKSIDRLLNLPQNRETPDWRQGKDYQRHHDSIMTFDAVDIWCDLVTTYSACHFTKSEDKLYAFAGISKLFQEVTGDRYLAGIWRSQILHLLNWTVFASNSKHSVLYRAPSWSWASIDGPVKLHKPAAGFEFMVYVIDVDVTTKRKVDDTVDIIGGFIKLRGSLIMASYTRELRNATTWLVPFEQVSRDAPLAARYLRLIAYFAEMDIPVSLLSAGEDEIERGEAISTLRAYAFILDRGTPNRFDVHRLAIITIRHLAMLASIPQHAISYSPVSLDDLPEATSKGKGQAKWVLVHVTVKTHMTRPNEWLFKDIKSKTMTTNWKEWNRDMSEGEACWIYSGRKTSYYTYQKLR</sequence>
<accession>A0ABR1SB78</accession>
<evidence type="ECO:0000313" key="2">
    <source>
        <dbReference type="EMBL" id="KAK8028996.1"/>
    </source>
</evidence>
<evidence type="ECO:0000259" key="1">
    <source>
        <dbReference type="Pfam" id="PF06985"/>
    </source>
</evidence>
<gene>
    <name evidence="2" type="ORF">PG991_006052</name>
</gene>
<name>A0ABR1SB78_9PEZI</name>
<protein>
    <recommendedName>
        <fullName evidence="1">Heterokaryon incompatibility domain-containing protein</fullName>
    </recommendedName>
</protein>
<comment type="caution">
    <text evidence="2">The sequence shown here is derived from an EMBL/GenBank/DDBJ whole genome shotgun (WGS) entry which is preliminary data.</text>
</comment>
<dbReference type="Pfam" id="PF06985">
    <property type="entry name" value="HET"/>
    <property type="match status" value="1"/>
</dbReference>
<dbReference type="InterPro" id="IPR010730">
    <property type="entry name" value="HET"/>
</dbReference>
<keyword evidence="3" id="KW-1185">Reference proteome</keyword>
<dbReference type="EMBL" id="JAQQWI010000007">
    <property type="protein sequence ID" value="KAK8028996.1"/>
    <property type="molecule type" value="Genomic_DNA"/>
</dbReference>
<proteinExistence type="predicted"/>
<reference evidence="2 3" key="1">
    <citation type="submission" date="2023-01" db="EMBL/GenBank/DDBJ databases">
        <title>Analysis of 21 Apiospora genomes using comparative genomics revels a genus with tremendous synthesis potential of carbohydrate active enzymes and secondary metabolites.</title>
        <authorList>
            <person name="Sorensen T."/>
        </authorList>
    </citation>
    <scope>NUCLEOTIDE SEQUENCE [LARGE SCALE GENOMIC DNA]</scope>
    <source>
        <strain evidence="2 3">CBS 20057</strain>
    </source>
</reference>
<dbReference type="Proteomes" id="UP001396898">
    <property type="component" value="Unassembled WGS sequence"/>
</dbReference>
<dbReference type="PANTHER" id="PTHR33112:SF10">
    <property type="entry name" value="TOL"/>
    <property type="match status" value="1"/>
</dbReference>
<feature type="domain" description="Heterokaryon incompatibility" evidence="1">
    <location>
        <begin position="202"/>
        <end position="351"/>
    </location>
</feature>
<evidence type="ECO:0000313" key="3">
    <source>
        <dbReference type="Proteomes" id="UP001396898"/>
    </source>
</evidence>